<dbReference type="SUPFAM" id="SSF51735">
    <property type="entry name" value="NAD(P)-binding Rossmann-fold domains"/>
    <property type="match status" value="1"/>
</dbReference>
<keyword evidence="2" id="KW-1185">Reference proteome</keyword>
<organism evidence="1 2">
    <name type="scientific">Trematosphaeria pertusa</name>
    <dbReference type="NCBI Taxonomy" id="390896"/>
    <lineage>
        <taxon>Eukaryota</taxon>
        <taxon>Fungi</taxon>
        <taxon>Dikarya</taxon>
        <taxon>Ascomycota</taxon>
        <taxon>Pezizomycotina</taxon>
        <taxon>Dothideomycetes</taxon>
        <taxon>Pleosporomycetidae</taxon>
        <taxon>Pleosporales</taxon>
        <taxon>Massarineae</taxon>
        <taxon>Trematosphaeriaceae</taxon>
        <taxon>Trematosphaeria</taxon>
    </lineage>
</organism>
<dbReference type="AlphaFoldDB" id="A0A6A6HWP7"/>
<dbReference type="OrthoDB" id="3535423at2759"/>
<evidence type="ECO:0000313" key="2">
    <source>
        <dbReference type="Proteomes" id="UP000800094"/>
    </source>
</evidence>
<dbReference type="RefSeq" id="XP_033677510.1">
    <property type="nucleotide sequence ID" value="XM_033819602.1"/>
</dbReference>
<dbReference type="PANTHER" id="PTHR14097:SF8">
    <property type="entry name" value="NAD(P)-BINDING DOMAIN-CONTAINING PROTEIN"/>
    <property type="match status" value="1"/>
</dbReference>
<evidence type="ECO:0000313" key="1">
    <source>
        <dbReference type="EMBL" id="KAF2242506.1"/>
    </source>
</evidence>
<gene>
    <name evidence="1" type="ORF">BU26DRAFT_127869</name>
</gene>
<protein>
    <recommendedName>
        <fullName evidence="3">NAD-dependent epimerase/dehydratase domain-containing protein</fullName>
    </recommendedName>
</protein>
<reference evidence="1" key="1">
    <citation type="journal article" date="2020" name="Stud. Mycol.">
        <title>101 Dothideomycetes genomes: a test case for predicting lifestyles and emergence of pathogens.</title>
        <authorList>
            <person name="Haridas S."/>
            <person name="Albert R."/>
            <person name="Binder M."/>
            <person name="Bloem J."/>
            <person name="Labutti K."/>
            <person name="Salamov A."/>
            <person name="Andreopoulos B."/>
            <person name="Baker S."/>
            <person name="Barry K."/>
            <person name="Bills G."/>
            <person name="Bluhm B."/>
            <person name="Cannon C."/>
            <person name="Castanera R."/>
            <person name="Culley D."/>
            <person name="Daum C."/>
            <person name="Ezra D."/>
            <person name="Gonzalez J."/>
            <person name="Henrissat B."/>
            <person name="Kuo A."/>
            <person name="Liang C."/>
            <person name="Lipzen A."/>
            <person name="Lutzoni F."/>
            <person name="Magnuson J."/>
            <person name="Mondo S."/>
            <person name="Nolan M."/>
            <person name="Ohm R."/>
            <person name="Pangilinan J."/>
            <person name="Park H.-J."/>
            <person name="Ramirez L."/>
            <person name="Alfaro M."/>
            <person name="Sun H."/>
            <person name="Tritt A."/>
            <person name="Yoshinaga Y."/>
            <person name="Zwiers L.-H."/>
            <person name="Turgeon B."/>
            <person name="Goodwin S."/>
            <person name="Spatafora J."/>
            <person name="Crous P."/>
            <person name="Grigoriev I."/>
        </authorList>
    </citation>
    <scope>NUCLEOTIDE SEQUENCE</scope>
    <source>
        <strain evidence="1">CBS 122368</strain>
    </source>
</reference>
<accession>A0A6A6HWP7</accession>
<proteinExistence type="predicted"/>
<dbReference type="PANTHER" id="PTHR14097">
    <property type="entry name" value="OXIDOREDUCTASE HTATIP2"/>
    <property type="match status" value="1"/>
</dbReference>
<dbReference type="EMBL" id="ML987207">
    <property type="protein sequence ID" value="KAF2242506.1"/>
    <property type="molecule type" value="Genomic_DNA"/>
</dbReference>
<name>A0A6A6HWP7_9PLEO</name>
<dbReference type="Gene3D" id="3.40.50.720">
    <property type="entry name" value="NAD(P)-binding Rossmann-like Domain"/>
    <property type="match status" value="1"/>
</dbReference>
<dbReference type="GeneID" id="54572932"/>
<evidence type="ECO:0008006" key="3">
    <source>
        <dbReference type="Google" id="ProtNLM"/>
    </source>
</evidence>
<dbReference type="Proteomes" id="UP000800094">
    <property type="component" value="Unassembled WGS sequence"/>
</dbReference>
<sequence length="146" mass="16096">MKVLLTGASGIIGSVILKQCLQRPEITSVITLTRRPLPSTSPKCENIVVRDFKHWDSGLLDDIADADAMIWAMGTSGGNEEPNLNYPLAFQQAFLPTQKSPGKRFRFIQLWRTRRARSEPQSLVPQQRAEDQGPCGNQVCGVCGTA</sequence>
<dbReference type="InterPro" id="IPR036291">
    <property type="entry name" value="NAD(P)-bd_dom_sf"/>
</dbReference>